<dbReference type="SUPFAM" id="SSF46785">
    <property type="entry name" value="Winged helix' DNA-binding domain"/>
    <property type="match status" value="1"/>
</dbReference>
<evidence type="ECO:0000313" key="6">
    <source>
        <dbReference type="Proteomes" id="UP000192674"/>
    </source>
</evidence>
<keyword evidence="3" id="KW-0804">Transcription</keyword>
<reference evidence="5 6" key="1">
    <citation type="submission" date="2017-04" db="EMBL/GenBank/DDBJ databases">
        <authorList>
            <person name="Afonso C.L."/>
            <person name="Miller P.J."/>
            <person name="Scott M.A."/>
            <person name="Spackman E."/>
            <person name="Goraichik I."/>
            <person name="Dimitrov K.M."/>
            <person name="Suarez D.L."/>
            <person name="Swayne D.E."/>
        </authorList>
    </citation>
    <scope>NUCLEOTIDE SEQUENCE [LARGE SCALE GENOMIC DNA]</scope>
    <source>
        <strain evidence="5 6">DSM 43828</strain>
    </source>
</reference>
<keyword evidence="6" id="KW-1185">Reference proteome</keyword>
<dbReference type="PANTHER" id="PTHR33204:SF37">
    <property type="entry name" value="HTH-TYPE TRANSCRIPTIONAL REGULATOR YODB"/>
    <property type="match status" value="1"/>
</dbReference>
<dbReference type="InterPro" id="IPR036390">
    <property type="entry name" value="WH_DNA-bd_sf"/>
</dbReference>
<protein>
    <submittedName>
        <fullName evidence="5">Transcriptional regulator, HxlR family</fullName>
    </submittedName>
</protein>
<evidence type="ECO:0000256" key="1">
    <source>
        <dbReference type="ARBA" id="ARBA00023015"/>
    </source>
</evidence>
<keyword evidence="2" id="KW-0238">DNA-binding</keyword>
<evidence type="ECO:0000256" key="3">
    <source>
        <dbReference type="ARBA" id="ARBA00023163"/>
    </source>
</evidence>
<dbReference type="PANTHER" id="PTHR33204">
    <property type="entry name" value="TRANSCRIPTIONAL REGULATOR, MARR FAMILY"/>
    <property type="match status" value="1"/>
</dbReference>
<dbReference type="AlphaFoldDB" id="A0A1W2AFZ4"/>
<gene>
    <name evidence="5" type="ORF">SAMN05661093_00792</name>
</gene>
<evidence type="ECO:0000259" key="4">
    <source>
        <dbReference type="PROSITE" id="PS51118"/>
    </source>
</evidence>
<feature type="domain" description="HTH hxlR-type" evidence="4">
    <location>
        <begin position="9"/>
        <end position="104"/>
    </location>
</feature>
<sequence>MAARTDQECGIGRTLQVLDGKWTTLIVRELLTGPLRFTELRAGIGPVSAKTLTDRLRVLEHQGILTRTIYPEVPPRVVYELTEQGLSLQTVLLAMLRWGRAHPA</sequence>
<dbReference type="Pfam" id="PF01638">
    <property type="entry name" value="HxlR"/>
    <property type="match status" value="1"/>
</dbReference>
<keyword evidence="1" id="KW-0805">Transcription regulation</keyword>
<dbReference type="EMBL" id="FWXV01000001">
    <property type="protein sequence ID" value="SMC59639.1"/>
    <property type="molecule type" value="Genomic_DNA"/>
</dbReference>
<evidence type="ECO:0000313" key="5">
    <source>
        <dbReference type="EMBL" id="SMC59639.1"/>
    </source>
</evidence>
<dbReference type="Proteomes" id="UP000192674">
    <property type="component" value="Unassembled WGS sequence"/>
</dbReference>
<dbReference type="Gene3D" id="1.10.10.10">
    <property type="entry name" value="Winged helix-like DNA-binding domain superfamily/Winged helix DNA-binding domain"/>
    <property type="match status" value="1"/>
</dbReference>
<dbReference type="PROSITE" id="PS51118">
    <property type="entry name" value="HTH_HXLR"/>
    <property type="match status" value="1"/>
</dbReference>
<accession>A0A1W2AFZ4</accession>
<dbReference type="InterPro" id="IPR002577">
    <property type="entry name" value="HTH_HxlR"/>
</dbReference>
<evidence type="ECO:0000256" key="2">
    <source>
        <dbReference type="ARBA" id="ARBA00023125"/>
    </source>
</evidence>
<name>A0A1W2AFZ4_KIBAR</name>
<dbReference type="InterPro" id="IPR036388">
    <property type="entry name" value="WH-like_DNA-bd_sf"/>
</dbReference>
<proteinExistence type="predicted"/>
<organism evidence="5 6">
    <name type="scientific">Kibdelosporangium aridum</name>
    <dbReference type="NCBI Taxonomy" id="2030"/>
    <lineage>
        <taxon>Bacteria</taxon>
        <taxon>Bacillati</taxon>
        <taxon>Actinomycetota</taxon>
        <taxon>Actinomycetes</taxon>
        <taxon>Pseudonocardiales</taxon>
        <taxon>Pseudonocardiaceae</taxon>
        <taxon>Kibdelosporangium</taxon>
    </lineage>
</organism>
<dbReference type="GO" id="GO:0003677">
    <property type="term" value="F:DNA binding"/>
    <property type="evidence" value="ECO:0007669"/>
    <property type="project" value="UniProtKB-KW"/>
</dbReference>